<dbReference type="Gene3D" id="1.20.58.160">
    <property type="match status" value="1"/>
</dbReference>
<dbReference type="GO" id="GO:0035091">
    <property type="term" value="F:phosphatidylinositol binding"/>
    <property type="evidence" value="ECO:0007669"/>
    <property type="project" value="InterPro"/>
</dbReference>
<dbReference type="Pfam" id="PF03127">
    <property type="entry name" value="GAT"/>
    <property type="match status" value="1"/>
</dbReference>
<feature type="compositionally biased region" description="Polar residues" evidence="1">
    <location>
        <begin position="402"/>
        <end position="411"/>
    </location>
</feature>
<dbReference type="SUPFAM" id="SSF48464">
    <property type="entry name" value="ENTH/VHS domain"/>
    <property type="match status" value="1"/>
</dbReference>
<name>A0AAV9NAV1_9EURO</name>
<sequence>MKKLLKTINKKSSSSPERAGGAPTVLPQGDAPEAVVVREVTAFCESGAPNAPNSGEEYLHLPAIVDAAESSPTAAKQAAGTIRRYLSKEHYQRGFAQYNAIMLTRILTDNPAHAFTQFFDVKFVSTVKELLRDGKDTSVQQILRETLDYFEVEKLPGNDTLSPLIEMWRKEKGKRNTLRYSVGWSSLEAVGTDHRTEHHQQQYRVPPAFAGARQQSTRRRDALPPPDELVSRIEEAKTTARLLVQTVQSTPQSELQANDLVREFGERAKTAQRSIQGFLNAQNPAPDPDTMLTLIETNDQLNIAMSKHQRSILQARKANGLSTPSPQNETTTNPLSVPQHNLGQNVYNAPVVSNPGPYTASPPAQQQHQQAPSPVSPIRRDDHFSPPPGPPPGARGAVRTQPVHSPTSSFDYASAYAAPSGPPPTSGYTAPPGPPPSGEYNAPPGPPHLPDRSRPLSQGFSEPPVVSTTAYGVSENPFADDAYGEDSQPARRSHALFDRSQNTPPPQADQSRPGGYQTTQSYIQRQDSSAANITVHGASPPVETAAQDQRNSGYGGSVVSPVDDTQGVGKKMNDLRI</sequence>
<evidence type="ECO:0000259" key="2">
    <source>
        <dbReference type="PROSITE" id="PS50909"/>
    </source>
</evidence>
<accession>A0AAV9NAV1</accession>
<feature type="region of interest" description="Disordered" evidence="1">
    <location>
        <begin position="317"/>
        <end position="577"/>
    </location>
</feature>
<dbReference type="GeneID" id="89971385"/>
<comment type="caution">
    <text evidence="3">The sequence shown here is derived from an EMBL/GenBank/DDBJ whole genome shotgun (WGS) entry which is preliminary data.</text>
</comment>
<feature type="compositionally biased region" description="Low complexity" evidence="1">
    <location>
        <begin position="361"/>
        <end position="377"/>
    </location>
</feature>
<feature type="compositionally biased region" description="Polar residues" evidence="1">
    <location>
        <begin position="516"/>
        <end position="532"/>
    </location>
</feature>
<feature type="domain" description="GAT" evidence="2">
    <location>
        <begin position="224"/>
        <end position="313"/>
    </location>
</feature>
<keyword evidence="4" id="KW-1185">Reference proteome</keyword>
<dbReference type="SUPFAM" id="SSF89009">
    <property type="entry name" value="GAT-like domain"/>
    <property type="match status" value="1"/>
</dbReference>
<dbReference type="GO" id="GO:0043130">
    <property type="term" value="F:ubiquitin binding"/>
    <property type="evidence" value="ECO:0007669"/>
    <property type="project" value="InterPro"/>
</dbReference>
<evidence type="ECO:0000256" key="1">
    <source>
        <dbReference type="SAM" id="MobiDB-lite"/>
    </source>
</evidence>
<dbReference type="InterPro" id="IPR008942">
    <property type="entry name" value="ENTH_VHS"/>
</dbReference>
<dbReference type="CDD" id="cd21383">
    <property type="entry name" value="GAT_GGA_Tom1-like"/>
    <property type="match status" value="1"/>
</dbReference>
<dbReference type="AlphaFoldDB" id="A0AAV9NAV1"/>
<protein>
    <recommendedName>
        <fullName evidence="2">GAT domain-containing protein</fullName>
    </recommendedName>
</protein>
<feature type="compositionally biased region" description="Polar residues" evidence="1">
    <location>
        <begin position="455"/>
        <end position="471"/>
    </location>
</feature>
<proteinExistence type="predicted"/>
<dbReference type="Gene3D" id="1.25.40.90">
    <property type="match status" value="1"/>
</dbReference>
<dbReference type="InterPro" id="IPR004152">
    <property type="entry name" value="GAT_dom"/>
</dbReference>
<gene>
    <name evidence="3" type="ORF">LTR84_003191</name>
</gene>
<feature type="region of interest" description="Disordered" evidence="1">
    <location>
        <begin position="1"/>
        <end position="28"/>
    </location>
</feature>
<dbReference type="Proteomes" id="UP001358417">
    <property type="component" value="Unassembled WGS sequence"/>
</dbReference>
<feature type="compositionally biased region" description="Polar residues" evidence="1">
    <location>
        <begin position="320"/>
        <end position="347"/>
    </location>
</feature>
<dbReference type="RefSeq" id="XP_064705766.1">
    <property type="nucleotide sequence ID" value="XM_064846786.1"/>
</dbReference>
<evidence type="ECO:0000313" key="3">
    <source>
        <dbReference type="EMBL" id="KAK5051539.1"/>
    </source>
</evidence>
<dbReference type="EMBL" id="JAVRRD010000015">
    <property type="protein sequence ID" value="KAK5051539.1"/>
    <property type="molecule type" value="Genomic_DNA"/>
</dbReference>
<organism evidence="3 4">
    <name type="scientific">Exophiala bonariae</name>
    <dbReference type="NCBI Taxonomy" id="1690606"/>
    <lineage>
        <taxon>Eukaryota</taxon>
        <taxon>Fungi</taxon>
        <taxon>Dikarya</taxon>
        <taxon>Ascomycota</taxon>
        <taxon>Pezizomycotina</taxon>
        <taxon>Eurotiomycetes</taxon>
        <taxon>Chaetothyriomycetidae</taxon>
        <taxon>Chaetothyriales</taxon>
        <taxon>Herpotrichiellaceae</taxon>
        <taxon>Exophiala</taxon>
    </lineage>
</organism>
<evidence type="ECO:0000313" key="4">
    <source>
        <dbReference type="Proteomes" id="UP001358417"/>
    </source>
</evidence>
<feature type="compositionally biased region" description="Pro residues" evidence="1">
    <location>
        <begin position="420"/>
        <end position="448"/>
    </location>
</feature>
<dbReference type="PROSITE" id="PS50909">
    <property type="entry name" value="GAT"/>
    <property type="match status" value="1"/>
</dbReference>
<reference evidence="3 4" key="1">
    <citation type="submission" date="2023-08" db="EMBL/GenBank/DDBJ databases">
        <title>Black Yeasts Isolated from many extreme environments.</title>
        <authorList>
            <person name="Coleine C."/>
            <person name="Stajich J.E."/>
            <person name="Selbmann L."/>
        </authorList>
    </citation>
    <scope>NUCLEOTIDE SEQUENCE [LARGE SCALE GENOMIC DNA]</scope>
    <source>
        <strain evidence="3 4">CCFEE 5792</strain>
    </source>
</reference>
<dbReference type="InterPro" id="IPR038425">
    <property type="entry name" value="GAT_sf"/>
</dbReference>